<evidence type="ECO:0000313" key="3">
    <source>
        <dbReference type="EMBL" id="MBL4917051.1"/>
    </source>
</evidence>
<dbReference type="Pfam" id="PF13670">
    <property type="entry name" value="PepSY_2"/>
    <property type="match status" value="1"/>
</dbReference>
<protein>
    <submittedName>
        <fullName evidence="3">PepSY domain-containing protein</fullName>
    </submittedName>
</protein>
<proteinExistence type="predicted"/>
<organism evidence="3 4">
    <name type="scientific">Szabonella alba</name>
    <dbReference type="NCBI Taxonomy" id="2804194"/>
    <lineage>
        <taxon>Bacteria</taxon>
        <taxon>Pseudomonadati</taxon>
        <taxon>Pseudomonadota</taxon>
        <taxon>Alphaproteobacteria</taxon>
        <taxon>Rhodobacterales</taxon>
        <taxon>Paracoccaceae</taxon>
        <taxon>Szabonella</taxon>
    </lineage>
</organism>
<keyword evidence="1" id="KW-0732">Signal</keyword>
<evidence type="ECO:0000313" key="4">
    <source>
        <dbReference type="Proteomes" id="UP000648908"/>
    </source>
</evidence>
<dbReference type="RefSeq" id="WP_202687840.1">
    <property type="nucleotide sequence ID" value="NZ_JAESVN010000002.1"/>
</dbReference>
<name>A0A8K0V8F5_9RHOB</name>
<keyword evidence="4" id="KW-1185">Reference proteome</keyword>
<dbReference type="InterPro" id="IPR025711">
    <property type="entry name" value="PepSY"/>
</dbReference>
<accession>A0A8K0V8F5</accession>
<gene>
    <name evidence="3" type="ORF">JL811_07415</name>
</gene>
<feature type="chain" id="PRO_5035418586" evidence="1">
    <location>
        <begin position="25"/>
        <end position="83"/>
    </location>
</feature>
<dbReference type="EMBL" id="JAESVN010000002">
    <property type="protein sequence ID" value="MBL4917051.1"/>
    <property type="molecule type" value="Genomic_DNA"/>
</dbReference>
<dbReference type="AlphaFoldDB" id="A0A8K0V8F5"/>
<comment type="caution">
    <text evidence="3">The sequence shown here is derived from an EMBL/GenBank/DDBJ whole genome shotgun (WGS) entry which is preliminary data.</text>
</comment>
<sequence>MIDRVTRIAAISATTFALGAPAFANAPALSEVIKGFEDRGYQIIDIEVETHRIEIDALNPDGQKVDIDVDRMTGEVLNERRDD</sequence>
<dbReference type="Proteomes" id="UP000648908">
    <property type="component" value="Unassembled WGS sequence"/>
</dbReference>
<evidence type="ECO:0000256" key="1">
    <source>
        <dbReference type="SAM" id="SignalP"/>
    </source>
</evidence>
<evidence type="ECO:0000259" key="2">
    <source>
        <dbReference type="Pfam" id="PF13670"/>
    </source>
</evidence>
<feature type="domain" description="PepSY" evidence="2">
    <location>
        <begin position="9"/>
        <end position="79"/>
    </location>
</feature>
<feature type="signal peptide" evidence="1">
    <location>
        <begin position="1"/>
        <end position="24"/>
    </location>
</feature>
<reference evidence="3" key="1">
    <citation type="submission" date="2021-01" db="EMBL/GenBank/DDBJ databases">
        <title>Tabrizicola alba sp. nov. a motile alkaliphilic bacterium isolated from a soda lake.</title>
        <authorList>
            <person name="Szuroczki S."/>
            <person name="Abbaszade G."/>
            <person name="Schumann P."/>
            <person name="Toth E."/>
        </authorList>
    </citation>
    <scope>NUCLEOTIDE SEQUENCE</scope>
    <source>
        <strain evidence="3">DMG-N-6</strain>
    </source>
</reference>